<dbReference type="EMBL" id="MPUH01000294">
    <property type="protein sequence ID" value="OMJ83701.1"/>
    <property type="molecule type" value="Genomic_DNA"/>
</dbReference>
<dbReference type="Gene3D" id="1.10.1900.10">
    <property type="entry name" value="c-terminal domain of poly(a) binding protein"/>
    <property type="match status" value="1"/>
</dbReference>
<dbReference type="SMART" id="SM00517">
    <property type="entry name" value="PolyA"/>
    <property type="match status" value="1"/>
</dbReference>
<dbReference type="Pfam" id="PF00076">
    <property type="entry name" value="RRM_1"/>
    <property type="match status" value="4"/>
</dbReference>
<dbReference type="InterPro" id="IPR036053">
    <property type="entry name" value="PABP-dom"/>
</dbReference>
<dbReference type="Proteomes" id="UP000187209">
    <property type="component" value="Unassembled WGS sequence"/>
</dbReference>
<evidence type="ECO:0000256" key="3">
    <source>
        <dbReference type="ARBA" id="ARBA00022884"/>
    </source>
</evidence>
<organism evidence="8 9">
    <name type="scientific">Stentor coeruleus</name>
    <dbReference type="NCBI Taxonomy" id="5963"/>
    <lineage>
        <taxon>Eukaryota</taxon>
        <taxon>Sar</taxon>
        <taxon>Alveolata</taxon>
        <taxon>Ciliophora</taxon>
        <taxon>Postciliodesmatophora</taxon>
        <taxon>Heterotrichea</taxon>
        <taxon>Heterotrichida</taxon>
        <taxon>Stentoridae</taxon>
        <taxon>Stentor</taxon>
    </lineage>
</organism>
<dbReference type="GO" id="GO:0003723">
    <property type="term" value="F:RNA binding"/>
    <property type="evidence" value="ECO:0007669"/>
    <property type="project" value="UniProtKB-UniRule"/>
</dbReference>
<dbReference type="SMART" id="SM00360">
    <property type="entry name" value="RRM"/>
    <property type="match status" value="4"/>
</dbReference>
<feature type="domain" description="RRM" evidence="5">
    <location>
        <begin position="87"/>
        <end position="164"/>
    </location>
</feature>
<dbReference type="OrthoDB" id="304530at2759"/>
<feature type="domain" description="PABC" evidence="6">
    <location>
        <begin position="390"/>
        <end position="467"/>
    </location>
</feature>
<keyword evidence="9" id="KW-1185">Reference proteome</keyword>
<dbReference type="InterPro" id="IPR002004">
    <property type="entry name" value="PABP_HYD_C"/>
</dbReference>
<comment type="caution">
    <text evidence="8">The sequence shown here is derived from an EMBL/GenBank/DDBJ whole genome shotgun (WGS) entry which is preliminary data.</text>
</comment>
<reference evidence="8 9" key="1">
    <citation type="submission" date="2016-11" db="EMBL/GenBank/DDBJ databases">
        <title>The macronuclear genome of Stentor coeruleus: a giant cell with tiny introns.</title>
        <authorList>
            <person name="Slabodnick M."/>
            <person name="Ruby J.G."/>
            <person name="Reiff S.B."/>
            <person name="Swart E.C."/>
            <person name="Gosai S."/>
            <person name="Prabakaran S."/>
            <person name="Witkowska E."/>
            <person name="Larue G.E."/>
            <person name="Fisher S."/>
            <person name="Freeman R.M."/>
            <person name="Gunawardena J."/>
            <person name="Chu W."/>
            <person name="Stover N.A."/>
            <person name="Gregory B.D."/>
            <person name="Nowacki M."/>
            <person name="Derisi J."/>
            <person name="Roy S.W."/>
            <person name="Marshall W.F."/>
            <person name="Sood P."/>
        </authorList>
    </citation>
    <scope>NUCLEOTIDE SEQUENCE [LARGE SCALE GENOMIC DNA]</scope>
    <source>
        <strain evidence="8">WM001</strain>
    </source>
</reference>
<dbReference type="SUPFAM" id="SSF63570">
    <property type="entry name" value="PABC (PABP) domain"/>
    <property type="match status" value="1"/>
</dbReference>
<evidence type="ECO:0000259" key="5">
    <source>
        <dbReference type="PROSITE" id="PS50102"/>
    </source>
</evidence>
<comment type="similarity">
    <text evidence="1">Belongs to the polyadenylate-binding protein type-1 family.</text>
</comment>
<proteinExistence type="inferred from homology"/>
<keyword evidence="3 4" id="KW-0694">RNA-binding</keyword>
<dbReference type="CDD" id="cd00590">
    <property type="entry name" value="RRM_SF"/>
    <property type="match status" value="2"/>
</dbReference>
<dbReference type="InterPro" id="IPR012677">
    <property type="entry name" value="Nucleotide-bd_a/b_plait_sf"/>
</dbReference>
<evidence type="ECO:0000313" key="8">
    <source>
        <dbReference type="EMBL" id="OMJ84501.1"/>
    </source>
</evidence>
<dbReference type="InterPro" id="IPR000504">
    <property type="entry name" value="RRM_dom"/>
</dbReference>
<protein>
    <recommendedName>
        <fullName evidence="10">Polyadenylate-binding protein</fullName>
    </recommendedName>
</protein>
<evidence type="ECO:0000259" key="6">
    <source>
        <dbReference type="PROSITE" id="PS51309"/>
    </source>
</evidence>
<evidence type="ECO:0000256" key="4">
    <source>
        <dbReference type="PROSITE-ProRule" id="PRU00176"/>
    </source>
</evidence>
<evidence type="ECO:0008006" key="10">
    <source>
        <dbReference type="Google" id="ProtNLM"/>
    </source>
</evidence>
<dbReference type="InterPro" id="IPR035979">
    <property type="entry name" value="RBD_domain_sf"/>
</dbReference>
<dbReference type="Pfam" id="PF00658">
    <property type="entry name" value="MLLE"/>
    <property type="match status" value="1"/>
</dbReference>
<evidence type="ECO:0000256" key="1">
    <source>
        <dbReference type="ARBA" id="ARBA00008557"/>
    </source>
</evidence>
<dbReference type="EMBL" id="MPUH01000267">
    <property type="protein sequence ID" value="OMJ84501.1"/>
    <property type="molecule type" value="Genomic_DNA"/>
</dbReference>
<dbReference type="AlphaFoldDB" id="A0A1R2C6A0"/>
<keyword evidence="2" id="KW-0677">Repeat</keyword>
<dbReference type="Gene3D" id="3.30.70.330">
    <property type="match status" value="4"/>
</dbReference>
<accession>A0A1R2C6A0</accession>
<dbReference type="PROSITE" id="PS50102">
    <property type="entry name" value="RRM"/>
    <property type="match status" value="4"/>
</dbReference>
<dbReference type="SUPFAM" id="SSF54928">
    <property type="entry name" value="RNA-binding domain, RBD"/>
    <property type="match status" value="3"/>
</dbReference>
<gene>
    <name evidence="8" type="ORF">SteCoe_14390</name>
    <name evidence="7" type="ORF">SteCoe_15306</name>
</gene>
<sequence>MADSTRILVTGLKISTTEAAVLQEFKKFGEIQYIRLKKSKHSFSCVISFSHADSAYSSRIQYNGKIVLGSRINVVLNSCFPIKDYSTNIFIKNIPPQMDTAELEEHFKCFGHIVNSKIVYDINGNSLGYGFLMFSCKEAAEKALDKVSGINAGGIWLEIKAFVPKHYRKIEFTNLYVRGFDDGFTQEDLVKEFSVFGNVVSSIVCHKNGVHFGFVSFSSGESVNLAIKELHGKKHSRGFEWFLSLNISRNERLIGHKIKNRINEENWQKTNLYIKNWPIELQEDQLRSVFSRYGKIDSVKMLMQDCLTLYYNHPVSEKRLTGQVFISFYEEKSVEAVLRAMKHTLINGTLLKIYRWVPKGSFHKGIYKPKQYKTNIPSQVQIQKPSNDAVMYFNFEKFRNSKPEDRKRIFGEAIYQEIFKKYDKLTGKITGMIIELDEYELLSMMENKKILYQKAKEAMKILGAHMNEV</sequence>
<evidence type="ECO:0000256" key="2">
    <source>
        <dbReference type="ARBA" id="ARBA00022737"/>
    </source>
</evidence>
<feature type="domain" description="RRM" evidence="5">
    <location>
        <begin position="5"/>
        <end position="74"/>
    </location>
</feature>
<feature type="domain" description="RRM" evidence="5">
    <location>
        <begin position="173"/>
        <end position="250"/>
    </location>
</feature>
<evidence type="ECO:0000313" key="7">
    <source>
        <dbReference type="EMBL" id="OMJ83701.1"/>
    </source>
</evidence>
<evidence type="ECO:0000313" key="9">
    <source>
        <dbReference type="Proteomes" id="UP000187209"/>
    </source>
</evidence>
<dbReference type="PANTHER" id="PTHR24012">
    <property type="entry name" value="RNA BINDING PROTEIN"/>
    <property type="match status" value="1"/>
</dbReference>
<dbReference type="PROSITE" id="PS51309">
    <property type="entry name" value="PABC"/>
    <property type="match status" value="1"/>
</dbReference>
<feature type="domain" description="RRM" evidence="5">
    <location>
        <begin position="270"/>
        <end position="353"/>
    </location>
</feature>
<name>A0A1R2C6A0_9CILI</name>